<dbReference type="Proteomes" id="UP001300261">
    <property type="component" value="Unassembled WGS sequence"/>
</dbReference>
<feature type="transmembrane region" description="Helical" evidence="1">
    <location>
        <begin position="6"/>
        <end position="26"/>
    </location>
</feature>
<keyword evidence="1" id="KW-1133">Transmembrane helix</keyword>
<name>A0ABT3R965_9HYPH</name>
<feature type="domain" description="TadE-like" evidence="2">
    <location>
        <begin position="2"/>
        <end position="40"/>
    </location>
</feature>
<evidence type="ECO:0000256" key="1">
    <source>
        <dbReference type="SAM" id="Phobius"/>
    </source>
</evidence>
<dbReference type="InterPro" id="IPR012495">
    <property type="entry name" value="TadE-like_dom"/>
</dbReference>
<organism evidence="3 4">
    <name type="scientific">Roseibium salinum</name>
    <dbReference type="NCBI Taxonomy" id="1604349"/>
    <lineage>
        <taxon>Bacteria</taxon>
        <taxon>Pseudomonadati</taxon>
        <taxon>Pseudomonadota</taxon>
        <taxon>Alphaproteobacteria</taxon>
        <taxon>Hyphomicrobiales</taxon>
        <taxon>Stappiaceae</taxon>
        <taxon>Roseibium</taxon>
    </lineage>
</organism>
<reference evidence="3 4" key="1">
    <citation type="journal article" date="2016" name="Int. J. Syst. Evol. Microbiol.">
        <title>Labrenzia salina sp. nov., isolated from the rhizosphere of the halophyte Arthrocnemum macrostachyum.</title>
        <authorList>
            <person name="Camacho M."/>
            <person name="Redondo-Gomez S."/>
            <person name="Rodriguez-Llorente I."/>
            <person name="Rohde M."/>
            <person name="Sproer C."/>
            <person name="Schumann P."/>
            <person name="Klenk H.P."/>
            <person name="Montero-Calasanz M.D.C."/>
        </authorList>
    </citation>
    <scope>NUCLEOTIDE SEQUENCE [LARGE SCALE GENOMIC DNA]</scope>
    <source>
        <strain evidence="3 4">DSM 29163</strain>
    </source>
</reference>
<keyword evidence="1" id="KW-0472">Membrane</keyword>
<evidence type="ECO:0000313" key="3">
    <source>
        <dbReference type="EMBL" id="MCX2725653.1"/>
    </source>
</evidence>
<proteinExistence type="predicted"/>
<keyword evidence="4" id="KW-1185">Reference proteome</keyword>
<gene>
    <name evidence="3" type="ORF">ON753_25395</name>
</gene>
<sequence length="142" mass="15510">MTEAILVVPFLTFFAVAILEFGGMLWQREQITTGLRDAVRYVARCHTNTDPDTDPLIRDEAACDATARNIAYYGSVSGSGTLRVPGWDAATSPITIIRTSQAAQDVVTASTTHTILHSPLFGFLGIDDITVTLDHQQRDIGW</sequence>
<dbReference type="Pfam" id="PF07811">
    <property type="entry name" value="TadE"/>
    <property type="match status" value="1"/>
</dbReference>
<keyword evidence="1" id="KW-0812">Transmembrane</keyword>
<dbReference type="RefSeq" id="WP_265966744.1">
    <property type="nucleotide sequence ID" value="NZ_JAPEVI010000003.1"/>
</dbReference>
<dbReference type="EMBL" id="JAPEVI010000003">
    <property type="protein sequence ID" value="MCX2725653.1"/>
    <property type="molecule type" value="Genomic_DNA"/>
</dbReference>
<evidence type="ECO:0000259" key="2">
    <source>
        <dbReference type="Pfam" id="PF07811"/>
    </source>
</evidence>
<protein>
    <submittedName>
        <fullName evidence="3">Pilus assembly protein</fullName>
    </submittedName>
</protein>
<comment type="caution">
    <text evidence="3">The sequence shown here is derived from an EMBL/GenBank/DDBJ whole genome shotgun (WGS) entry which is preliminary data.</text>
</comment>
<accession>A0ABT3R965</accession>
<evidence type="ECO:0000313" key="4">
    <source>
        <dbReference type="Proteomes" id="UP001300261"/>
    </source>
</evidence>